<dbReference type="Pfam" id="PF04542">
    <property type="entry name" value="Sigma70_r2"/>
    <property type="match status" value="1"/>
</dbReference>
<dbReference type="Proteomes" id="UP000236604">
    <property type="component" value="Unassembled WGS sequence"/>
</dbReference>
<gene>
    <name evidence="11" type="ORF">X927_09330</name>
</gene>
<evidence type="ECO:0000313" key="12">
    <source>
        <dbReference type="Proteomes" id="UP000236604"/>
    </source>
</evidence>
<feature type="region of interest" description="Disordered" evidence="8">
    <location>
        <begin position="1"/>
        <end position="27"/>
    </location>
</feature>
<accession>A0A2K1P6A9</accession>
<dbReference type="InterPro" id="IPR000943">
    <property type="entry name" value="RNA_pol_sigma70"/>
</dbReference>
<dbReference type="InterPro" id="IPR014284">
    <property type="entry name" value="RNA_pol_sigma-70_dom"/>
</dbReference>
<dbReference type="NCBIfam" id="TIGR02937">
    <property type="entry name" value="sigma70-ECF"/>
    <property type="match status" value="1"/>
</dbReference>
<reference evidence="11 12" key="1">
    <citation type="submission" date="2013-12" db="EMBL/GenBank/DDBJ databases">
        <title>Comparative genomics of Petrotoga isolates.</title>
        <authorList>
            <person name="Nesbo C.L."/>
            <person name="Charchuk R."/>
            <person name="Chow K."/>
        </authorList>
    </citation>
    <scope>NUCLEOTIDE SEQUENCE [LARGE SCALE GENOMIC DNA]</scope>
    <source>
        <strain evidence="11 12">DSM 14811</strain>
    </source>
</reference>
<dbReference type="Gene3D" id="1.10.10.10">
    <property type="entry name" value="Winged helix-like DNA-binding domain superfamily/Winged helix DNA-binding domain"/>
    <property type="match status" value="2"/>
</dbReference>
<comment type="similarity">
    <text evidence="1 7">Belongs to the sigma-70 factor family.</text>
</comment>
<evidence type="ECO:0000256" key="8">
    <source>
        <dbReference type="SAM" id="MobiDB-lite"/>
    </source>
</evidence>
<dbReference type="GO" id="GO:0006352">
    <property type="term" value="P:DNA-templated transcription initiation"/>
    <property type="evidence" value="ECO:0007669"/>
    <property type="project" value="InterPro"/>
</dbReference>
<comment type="caution">
    <text evidence="11">The sequence shown here is derived from an EMBL/GenBank/DDBJ whole genome shotgun (WGS) entry which is preliminary data.</text>
</comment>
<dbReference type="InterPro" id="IPR013325">
    <property type="entry name" value="RNA_pol_sigma_r2"/>
</dbReference>
<dbReference type="CDD" id="cd06171">
    <property type="entry name" value="Sigma70_r4"/>
    <property type="match status" value="1"/>
</dbReference>
<evidence type="ECO:0000313" key="11">
    <source>
        <dbReference type="EMBL" id="PNR98321.1"/>
    </source>
</evidence>
<dbReference type="Gene3D" id="1.10.601.10">
    <property type="entry name" value="RNA Polymerase Primary Sigma Factor"/>
    <property type="match status" value="1"/>
</dbReference>
<dbReference type="Pfam" id="PF04545">
    <property type="entry name" value="Sigma70_r4"/>
    <property type="match status" value="1"/>
</dbReference>
<dbReference type="InterPro" id="IPR013324">
    <property type="entry name" value="RNA_pol_sigma_r3/r4-like"/>
</dbReference>
<dbReference type="InterPro" id="IPR050239">
    <property type="entry name" value="Sigma-70_RNA_pol_init_factors"/>
</dbReference>
<comment type="subunit">
    <text evidence="2">Interacts transiently with the RNA polymerase catalytic core formed by RpoA, RpoB, RpoC and RpoZ (2 alpha, 1 beta, 1 beta' and 1 omega subunit) to form the RNA polymerase holoenzyme that can initiate transcription.</text>
</comment>
<dbReference type="AlphaFoldDB" id="A0A2K1P6A9"/>
<evidence type="ECO:0000256" key="3">
    <source>
        <dbReference type="ARBA" id="ARBA00023015"/>
    </source>
</evidence>
<keyword evidence="6 7" id="KW-0804">Transcription</keyword>
<organism evidence="11 12">
    <name type="scientific">Petrotoga mexicana DSM 14811</name>
    <dbReference type="NCBI Taxonomy" id="1122954"/>
    <lineage>
        <taxon>Bacteria</taxon>
        <taxon>Thermotogati</taxon>
        <taxon>Thermotogota</taxon>
        <taxon>Thermotogae</taxon>
        <taxon>Petrotogales</taxon>
        <taxon>Petrotogaceae</taxon>
        <taxon>Petrotoga</taxon>
    </lineage>
</organism>
<protein>
    <recommendedName>
        <fullName evidence="7">RNA polymerase sigma factor</fullName>
    </recommendedName>
</protein>
<feature type="domain" description="RNA polymerase sigma-70" evidence="10">
    <location>
        <begin position="383"/>
        <end position="409"/>
    </location>
</feature>
<proteinExistence type="inferred from homology"/>
<dbReference type="InterPro" id="IPR007627">
    <property type="entry name" value="RNA_pol_sigma70_r2"/>
</dbReference>
<dbReference type="PANTHER" id="PTHR30603">
    <property type="entry name" value="RNA POLYMERASE SIGMA FACTOR RPO"/>
    <property type="match status" value="1"/>
</dbReference>
<evidence type="ECO:0000256" key="4">
    <source>
        <dbReference type="ARBA" id="ARBA00023082"/>
    </source>
</evidence>
<dbReference type="PANTHER" id="PTHR30603:SF60">
    <property type="entry name" value="RNA POLYMERASE SIGMA FACTOR RPOD"/>
    <property type="match status" value="1"/>
</dbReference>
<name>A0A2K1P6A9_9BACT</name>
<dbReference type="Pfam" id="PF00140">
    <property type="entry name" value="Sigma70_r1_2"/>
    <property type="match status" value="1"/>
</dbReference>
<feature type="compositionally biased region" description="Basic and acidic residues" evidence="8">
    <location>
        <begin position="1"/>
        <end position="14"/>
    </location>
</feature>
<dbReference type="SUPFAM" id="SSF88659">
    <property type="entry name" value="Sigma3 and sigma4 domains of RNA polymerase sigma factors"/>
    <property type="match status" value="2"/>
</dbReference>
<evidence type="ECO:0000259" key="10">
    <source>
        <dbReference type="PROSITE" id="PS00716"/>
    </source>
</evidence>
<feature type="domain" description="RNA polymerase sigma-70" evidence="9">
    <location>
        <begin position="211"/>
        <end position="224"/>
    </location>
</feature>
<comment type="function">
    <text evidence="7">Sigma factors are initiation factors that promote the attachment of RNA polymerase to specific initiation sites and are then released.</text>
</comment>
<dbReference type="InterPro" id="IPR036388">
    <property type="entry name" value="WH-like_DNA-bd_sf"/>
</dbReference>
<keyword evidence="3 7" id="KW-0805">Transcription regulation</keyword>
<evidence type="ECO:0000256" key="1">
    <source>
        <dbReference type="ARBA" id="ARBA00007788"/>
    </source>
</evidence>
<keyword evidence="12" id="KW-1185">Reference proteome</keyword>
<dbReference type="GO" id="GO:0016987">
    <property type="term" value="F:sigma factor activity"/>
    <property type="evidence" value="ECO:0007669"/>
    <property type="project" value="UniProtKB-KW"/>
</dbReference>
<evidence type="ECO:0000256" key="6">
    <source>
        <dbReference type="ARBA" id="ARBA00023163"/>
    </source>
</evidence>
<evidence type="ECO:0000259" key="9">
    <source>
        <dbReference type="PROSITE" id="PS00715"/>
    </source>
</evidence>
<dbReference type="InterPro" id="IPR009042">
    <property type="entry name" value="RNA_pol_sigma70_r1_2"/>
</dbReference>
<dbReference type="PROSITE" id="PS00715">
    <property type="entry name" value="SIGMA70_1"/>
    <property type="match status" value="1"/>
</dbReference>
<dbReference type="RefSeq" id="WP_103077738.1">
    <property type="nucleotide sequence ID" value="NZ_AZRN01000034.1"/>
</dbReference>
<dbReference type="Pfam" id="PF04539">
    <property type="entry name" value="Sigma70_r3"/>
    <property type="match status" value="1"/>
</dbReference>
<dbReference type="FunFam" id="1.10.601.10:FF:000001">
    <property type="entry name" value="RNA polymerase sigma factor SigA"/>
    <property type="match status" value="1"/>
</dbReference>
<keyword evidence="4 7" id="KW-0731">Sigma factor</keyword>
<dbReference type="GO" id="GO:0003677">
    <property type="term" value="F:DNA binding"/>
    <property type="evidence" value="ECO:0007669"/>
    <property type="project" value="UniProtKB-KW"/>
</dbReference>
<keyword evidence="5 7" id="KW-0238">DNA-binding</keyword>
<evidence type="ECO:0000256" key="5">
    <source>
        <dbReference type="ARBA" id="ARBA00023125"/>
    </source>
</evidence>
<dbReference type="InterPro" id="IPR007624">
    <property type="entry name" value="RNA_pol_sigma70_r3"/>
</dbReference>
<evidence type="ECO:0000256" key="2">
    <source>
        <dbReference type="ARBA" id="ARBA00011344"/>
    </source>
</evidence>
<dbReference type="PRINTS" id="PR00046">
    <property type="entry name" value="SIGMA70FCT"/>
</dbReference>
<dbReference type="PROSITE" id="PS00716">
    <property type="entry name" value="SIGMA70_2"/>
    <property type="match status" value="1"/>
</dbReference>
<evidence type="ECO:0000256" key="7">
    <source>
        <dbReference type="RuleBase" id="RU362124"/>
    </source>
</evidence>
<dbReference type="EMBL" id="AZRN01000034">
    <property type="protein sequence ID" value="PNR98321.1"/>
    <property type="molecule type" value="Genomic_DNA"/>
</dbReference>
<dbReference type="InterPro" id="IPR007630">
    <property type="entry name" value="RNA_pol_sigma70_r4"/>
</dbReference>
<dbReference type="SUPFAM" id="SSF88946">
    <property type="entry name" value="Sigma2 domain of RNA polymerase sigma factors"/>
    <property type="match status" value="1"/>
</dbReference>
<sequence>MIEKDKSADFESKSTDVSQVDKSSKVKKYSLSLTIKKDPSNFTDEILRKIKKKLSKDQKTVTFEEIDESIPSKMREEFTLGFLITVYNELKKSNISVIDSSIHHFYEEDEEEKDLEANEAFKDSGEYEEIFEDFGDVEVEMCDNISLQDPIKIYLKEISKSKLLTPSRERKLARKAQMGDKRAREELIKANLRLVISIAKRYVGHGLGFLDLIQEGNIGLMKAVAKFDWKKGYKFSTYSYWWIRQAITRAIADQGRTVRIPVHLVETINRMNRVINKYVQEHGEVPDLEELSVLMDKPVDKMKEVLISAKNIFSLNAPISNDVDAEGESEVLDFIDSDSPTPDEEGRKMIIRQKMEMIIDTLSPKEAMILKMRYGFIDGKQKTLEEVGEFFNVTRERIRQIESKSIRKLKHPARKKMIENIMQEY</sequence>